<keyword evidence="4 9" id="KW-0378">Hydrolase</keyword>
<organism evidence="12 13">
    <name type="scientific">Dactylosporangium roseum</name>
    <dbReference type="NCBI Taxonomy" id="47989"/>
    <lineage>
        <taxon>Bacteria</taxon>
        <taxon>Bacillati</taxon>
        <taxon>Actinomycetota</taxon>
        <taxon>Actinomycetes</taxon>
        <taxon>Micromonosporales</taxon>
        <taxon>Micromonosporaceae</taxon>
        <taxon>Dactylosporangium</taxon>
    </lineage>
</organism>
<feature type="compositionally biased region" description="Low complexity" evidence="10">
    <location>
        <begin position="35"/>
        <end position="56"/>
    </location>
</feature>
<dbReference type="PANTHER" id="PTHR43126">
    <property type="entry name" value="D-ALANYL-D-ALANINE DIPEPTIDASE"/>
    <property type="match status" value="1"/>
</dbReference>
<feature type="site" description="Transition state stabilizer" evidence="9">
    <location>
        <position position="143"/>
    </location>
</feature>
<protein>
    <recommendedName>
        <fullName evidence="9">D-alanyl-D-alanine dipeptidase</fullName>
        <shortName evidence="9">D-Ala-D-Ala dipeptidase</shortName>
        <ecNumber evidence="9">3.4.13.22</ecNumber>
    </recommendedName>
</protein>
<dbReference type="EMBL" id="CP073721">
    <property type="protein sequence ID" value="UWZ33505.1"/>
    <property type="molecule type" value="Genomic_DNA"/>
</dbReference>
<feature type="region of interest" description="Disordered" evidence="10">
    <location>
        <begin position="35"/>
        <end position="70"/>
    </location>
</feature>
<dbReference type="Proteomes" id="UP001058271">
    <property type="component" value="Chromosome"/>
</dbReference>
<proteinExistence type="inferred from homology"/>
<keyword evidence="2 9" id="KW-0645">Protease</keyword>
<gene>
    <name evidence="12" type="ORF">Drose_19525</name>
</gene>
<comment type="catalytic activity">
    <reaction evidence="1 9">
        <text>D-alanyl-D-alanine + H2O = 2 D-alanine</text>
        <dbReference type="Rhea" id="RHEA:20661"/>
        <dbReference type="ChEBI" id="CHEBI:15377"/>
        <dbReference type="ChEBI" id="CHEBI:57416"/>
        <dbReference type="ChEBI" id="CHEBI:57822"/>
        <dbReference type="EC" id="3.4.13.22"/>
    </reaction>
</comment>
<keyword evidence="6 9" id="KW-0224">Dipeptidase</keyword>
<dbReference type="HAMAP" id="MF_01924">
    <property type="entry name" value="A_A_dipeptidase"/>
    <property type="match status" value="1"/>
</dbReference>
<dbReference type="CDD" id="cd14817">
    <property type="entry name" value="D-Ala-D-Ala_dipeptidase_VanX"/>
    <property type="match status" value="1"/>
</dbReference>
<keyword evidence="11" id="KW-0732">Signal</keyword>
<feature type="binding site" evidence="9">
    <location>
        <position position="187"/>
    </location>
    <ligand>
        <name>Zn(2+)</name>
        <dbReference type="ChEBI" id="CHEBI:29105"/>
        <note>catalytic</note>
    </ligand>
</feature>
<dbReference type="Pfam" id="PF01427">
    <property type="entry name" value="Peptidase_M15"/>
    <property type="match status" value="2"/>
</dbReference>
<evidence type="ECO:0000256" key="11">
    <source>
        <dbReference type="SAM" id="SignalP"/>
    </source>
</evidence>
<comment type="similarity">
    <text evidence="9">Belongs to the peptidase M15D family.</text>
</comment>
<evidence type="ECO:0000256" key="9">
    <source>
        <dbReference type="HAMAP-Rule" id="MF_01924"/>
    </source>
</evidence>
<feature type="binding site" evidence="9">
    <location>
        <position position="194"/>
    </location>
    <ligand>
        <name>Zn(2+)</name>
        <dbReference type="ChEBI" id="CHEBI:29105"/>
        <note>catalytic</note>
    </ligand>
</feature>
<feature type="binding site" evidence="9">
    <location>
        <position position="279"/>
    </location>
    <ligand>
        <name>Zn(2+)</name>
        <dbReference type="ChEBI" id="CHEBI:29105"/>
        <note>catalytic</note>
    </ligand>
</feature>
<evidence type="ECO:0000256" key="3">
    <source>
        <dbReference type="ARBA" id="ARBA00022723"/>
    </source>
</evidence>
<evidence type="ECO:0000256" key="2">
    <source>
        <dbReference type="ARBA" id="ARBA00022670"/>
    </source>
</evidence>
<evidence type="ECO:0000256" key="6">
    <source>
        <dbReference type="ARBA" id="ARBA00022997"/>
    </source>
</evidence>
<dbReference type="Gene3D" id="3.30.1380.10">
    <property type="match status" value="1"/>
</dbReference>
<dbReference type="InterPro" id="IPR009045">
    <property type="entry name" value="Zn_M74/Hedgehog-like"/>
</dbReference>
<feature type="signal peptide" evidence="11">
    <location>
        <begin position="1"/>
        <end position="25"/>
    </location>
</feature>
<comment type="cofactor">
    <cofactor evidence="9">
        <name>Zn(2+)</name>
        <dbReference type="ChEBI" id="CHEBI:29105"/>
    </cofactor>
    <text evidence="9">Binds 1 zinc ion per subunit.</text>
</comment>
<evidence type="ECO:0000256" key="10">
    <source>
        <dbReference type="SAM" id="MobiDB-lite"/>
    </source>
</evidence>
<keyword evidence="8" id="KW-0961">Cell wall biogenesis/degradation</keyword>
<keyword evidence="13" id="KW-1185">Reference proteome</keyword>
<dbReference type="PANTHER" id="PTHR43126:SF1">
    <property type="entry name" value="D-ALANYL-D-ALANINE DIPEPTIDASE"/>
    <property type="match status" value="1"/>
</dbReference>
<keyword evidence="7 9" id="KW-0482">Metalloprotease</keyword>
<evidence type="ECO:0000256" key="4">
    <source>
        <dbReference type="ARBA" id="ARBA00022801"/>
    </source>
</evidence>
<keyword evidence="5 9" id="KW-0862">Zinc</keyword>
<evidence type="ECO:0000256" key="7">
    <source>
        <dbReference type="ARBA" id="ARBA00023049"/>
    </source>
</evidence>
<feature type="active site" description="Proton donor/acceptor" evidence="9">
    <location>
        <position position="276"/>
    </location>
</feature>
<sequence>MYLASGWRVGWVVRVLVAAAACALAASCGGPARSAPSARASHSATGSSPTSGVSPPAAEPSPPGPSGASLAPVPPGFVALPDVDPSILTDIRYATAHNFVGRPVAGYRQPRCLLARQAAEALHRVQTAALARGYSLKVYDCYRPQQAVDDFIRWAGDRDQRMKAEFYPEVDKSALFDEGYIGGPTAHSRGSTVDLTLVAAPHGDQPSYPPDRPLVACTAPAGQRFPDNSIDMGTGFDCFDPLAHTAAPGLSTVARDNRALLTRLMATGGFANYPKEWWHYTLGGEPFPRTYFDFPVE</sequence>
<dbReference type="InterPro" id="IPR000755">
    <property type="entry name" value="A_A_dipeptidase"/>
</dbReference>
<evidence type="ECO:0000313" key="13">
    <source>
        <dbReference type="Proteomes" id="UP001058271"/>
    </source>
</evidence>
<evidence type="ECO:0000256" key="1">
    <source>
        <dbReference type="ARBA" id="ARBA00001362"/>
    </source>
</evidence>
<dbReference type="EC" id="3.4.13.22" evidence="9"/>
<comment type="function">
    <text evidence="9">Catalyzes hydrolysis of the D-alanyl-D-alanine dipeptide.</text>
</comment>
<evidence type="ECO:0000256" key="5">
    <source>
        <dbReference type="ARBA" id="ARBA00022833"/>
    </source>
</evidence>
<dbReference type="SUPFAM" id="SSF55166">
    <property type="entry name" value="Hedgehog/DD-peptidase"/>
    <property type="match status" value="1"/>
</dbReference>
<evidence type="ECO:0000313" key="12">
    <source>
        <dbReference type="EMBL" id="UWZ33505.1"/>
    </source>
</evidence>
<reference evidence="12" key="1">
    <citation type="submission" date="2021-04" db="EMBL/GenBank/DDBJ databases">
        <title>Biosynthetic gene clusters of Dactylosporangioum roseum.</title>
        <authorList>
            <person name="Hartkoorn R.C."/>
            <person name="Beaudoing E."/>
            <person name="Hot D."/>
            <person name="Moureu S."/>
        </authorList>
    </citation>
    <scope>NUCLEOTIDE SEQUENCE</scope>
    <source>
        <strain evidence="12">NRRL B-16295</strain>
    </source>
</reference>
<name>A0ABY5YUU4_9ACTN</name>
<accession>A0ABY5YUU4</accession>
<evidence type="ECO:0000256" key="8">
    <source>
        <dbReference type="ARBA" id="ARBA00023316"/>
    </source>
</evidence>
<keyword evidence="3 9" id="KW-0479">Metal-binding</keyword>
<dbReference type="RefSeq" id="WP_260722757.1">
    <property type="nucleotide sequence ID" value="NZ_BAAABS010000062.1"/>
</dbReference>
<feature type="chain" id="PRO_5047272982" description="D-alanyl-D-alanine dipeptidase" evidence="11">
    <location>
        <begin position="26"/>
        <end position="297"/>
    </location>
</feature>